<protein>
    <submittedName>
        <fullName evidence="2">PerC family transcriptional regulator</fullName>
    </submittedName>
</protein>
<evidence type="ECO:0000256" key="1">
    <source>
        <dbReference type="SAM" id="MobiDB-lite"/>
    </source>
</evidence>
<dbReference type="Proteomes" id="UP000636811">
    <property type="component" value="Unassembled WGS sequence"/>
</dbReference>
<organism evidence="2 3">
    <name type="scientific">Rahnella laticis</name>
    <dbReference type="NCBI Taxonomy" id="2787622"/>
    <lineage>
        <taxon>Bacteria</taxon>
        <taxon>Pseudomonadati</taxon>
        <taxon>Pseudomonadota</taxon>
        <taxon>Gammaproteobacteria</taxon>
        <taxon>Enterobacterales</taxon>
        <taxon>Yersiniaceae</taxon>
        <taxon>Rahnella</taxon>
    </lineage>
</organism>
<reference evidence="2 3" key="1">
    <citation type="submission" date="2020-11" db="EMBL/GenBank/DDBJ databases">
        <title>Taxonomic investigation of Rahnella strains.</title>
        <authorList>
            <person name="Lee S.D."/>
        </authorList>
    </citation>
    <scope>NUCLEOTIDE SEQUENCE [LARGE SCALE GENOMIC DNA]</scope>
    <source>
        <strain evidence="2 3">SAP-17</strain>
    </source>
</reference>
<accession>A0ABS0E2A1</accession>
<feature type="compositionally biased region" description="Polar residues" evidence="1">
    <location>
        <begin position="83"/>
        <end position="99"/>
    </location>
</feature>
<feature type="region of interest" description="Disordered" evidence="1">
    <location>
        <begin position="80"/>
        <end position="109"/>
    </location>
</feature>
<gene>
    <name evidence="2" type="ORF">IV433_07145</name>
</gene>
<evidence type="ECO:0000313" key="3">
    <source>
        <dbReference type="Proteomes" id="UP000636811"/>
    </source>
</evidence>
<proteinExistence type="predicted"/>
<dbReference type="EMBL" id="JADOBI010000003">
    <property type="protein sequence ID" value="MBF7979186.1"/>
    <property type="molecule type" value="Genomic_DNA"/>
</dbReference>
<keyword evidence="3" id="KW-1185">Reference proteome</keyword>
<evidence type="ECO:0000313" key="2">
    <source>
        <dbReference type="EMBL" id="MBF7979186.1"/>
    </source>
</evidence>
<dbReference type="InterPro" id="IPR024684">
    <property type="entry name" value="Tscrpt_act_PerC/SfV_Orf40"/>
</dbReference>
<sequence length="109" mass="12704">MKVRDARAEVLEAAGLYRRAARRWLEVFDSRIDEGERDWLRQRRNACLRRVTRIKKGRDDLHFREVNQAANAALRRMGLLSGSDASPTRDTYKMQTDSKASLPDKTRKT</sequence>
<dbReference type="Pfam" id="PF06069">
    <property type="entry name" value="PerC"/>
    <property type="match status" value="1"/>
</dbReference>
<dbReference type="RefSeq" id="WP_195813848.1">
    <property type="nucleotide sequence ID" value="NZ_JADOBI010000003.1"/>
</dbReference>
<comment type="caution">
    <text evidence="2">The sequence shown here is derived from an EMBL/GenBank/DDBJ whole genome shotgun (WGS) entry which is preliminary data.</text>
</comment>
<name>A0ABS0E2A1_9GAMM</name>
<dbReference type="SUPFAM" id="SSF116846">
    <property type="entry name" value="MIT domain"/>
    <property type="match status" value="1"/>
</dbReference>
<dbReference type="InterPro" id="IPR036181">
    <property type="entry name" value="MIT_dom_sf"/>
</dbReference>